<dbReference type="Pfam" id="PF08502">
    <property type="entry name" value="LeuA_dimer"/>
    <property type="match status" value="1"/>
</dbReference>
<evidence type="ECO:0000256" key="8">
    <source>
        <dbReference type="ARBA" id="ARBA00022723"/>
    </source>
</evidence>
<dbReference type="Pfam" id="PF00682">
    <property type="entry name" value="HMGL-like"/>
    <property type="match status" value="1"/>
</dbReference>
<proteinExistence type="inferred from homology"/>
<dbReference type="Gene3D" id="1.10.238.260">
    <property type="match status" value="1"/>
</dbReference>
<feature type="binding site" evidence="11">
    <location>
        <position position="38"/>
    </location>
    <ligand>
        <name>Mn(2+)</name>
        <dbReference type="ChEBI" id="CHEBI:29035"/>
    </ligand>
</feature>
<accession>A0A517N5Y2</accession>
<organism evidence="14 15">
    <name type="scientific">Rubripirellula lacrimiformis</name>
    <dbReference type="NCBI Taxonomy" id="1930273"/>
    <lineage>
        <taxon>Bacteria</taxon>
        <taxon>Pseudomonadati</taxon>
        <taxon>Planctomycetota</taxon>
        <taxon>Planctomycetia</taxon>
        <taxon>Pirellulales</taxon>
        <taxon>Pirellulaceae</taxon>
        <taxon>Rubripirellula</taxon>
    </lineage>
</organism>
<dbReference type="GO" id="GO:0005737">
    <property type="term" value="C:cytoplasm"/>
    <property type="evidence" value="ECO:0007669"/>
    <property type="project" value="UniProtKB-UniRule"/>
</dbReference>
<dbReference type="SUPFAM" id="SSF110921">
    <property type="entry name" value="2-isopropylmalate synthase LeuA, allosteric (dimerisation) domain"/>
    <property type="match status" value="1"/>
</dbReference>
<keyword evidence="10 11" id="KW-0100">Branched-chain amino acid biosynthesis</keyword>
<dbReference type="InterPro" id="IPR000891">
    <property type="entry name" value="PYR_CT"/>
</dbReference>
<comment type="function">
    <text evidence="11">Catalyzes the condensation of the acetyl group of acetyl-CoA with 3-methyl-2-oxobutanoate (2-ketoisovalerate) to form 3-carboxy-3-hydroxy-4-methylpentanoate (2-isopropylmalate).</text>
</comment>
<evidence type="ECO:0000313" key="15">
    <source>
        <dbReference type="Proteomes" id="UP000318538"/>
    </source>
</evidence>
<dbReference type="PROSITE" id="PS00816">
    <property type="entry name" value="AIPM_HOMOCIT_SYNTH_2"/>
    <property type="match status" value="1"/>
</dbReference>
<dbReference type="AlphaFoldDB" id="A0A517N5Y2"/>
<keyword evidence="11" id="KW-0963">Cytoplasm</keyword>
<comment type="subunit">
    <text evidence="11">Homodimer.</text>
</comment>
<dbReference type="SMART" id="SM00917">
    <property type="entry name" value="LeuA_dimer"/>
    <property type="match status" value="1"/>
</dbReference>
<dbReference type="Gene3D" id="3.30.160.270">
    <property type="match status" value="1"/>
</dbReference>
<dbReference type="HAMAP" id="MF_01025">
    <property type="entry name" value="LeuA_type1"/>
    <property type="match status" value="1"/>
</dbReference>
<dbReference type="SUPFAM" id="SSF51569">
    <property type="entry name" value="Aldolase"/>
    <property type="match status" value="1"/>
</dbReference>
<dbReference type="NCBIfam" id="NF002086">
    <property type="entry name" value="PRK00915.1-3"/>
    <property type="match status" value="1"/>
</dbReference>
<evidence type="ECO:0000256" key="4">
    <source>
        <dbReference type="ARBA" id="ARBA00018198"/>
    </source>
</evidence>
<keyword evidence="14" id="KW-0012">Acyltransferase</keyword>
<dbReference type="InterPro" id="IPR005671">
    <property type="entry name" value="LeuA_bact_synth"/>
</dbReference>
<keyword evidence="5 11" id="KW-0432">Leucine biosynthesis</keyword>
<evidence type="ECO:0000256" key="7">
    <source>
        <dbReference type="ARBA" id="ARBA00022679"/>
    </source>
</evidence>
<protein>
    <recommendedName>
        <fullName evidence="4 11">2-isopropylmalate synthase</fullName>
        <ecNumber evidence="3 11">2.3.3.13</ecNumber>
    </recommendedName>
    <alternativeName>
        <fullName evidence="11">Alpha-IPM synthase</fullName>
    </alternativeName>
    <alternativeName>
        <fullName evidence="11">Alpha-isopropylmalate synthase</fullName>
    </alternativeName>
</protein>
<dbReference type="OrthoDB" id="9804858at2"/>
<dbReference type="FunFam" id="3.30.160.270:FF:000003">
    <property type="entry name" value="2-isopropylmalate synthase"/>
    <property type="match status" value="1"/>
</dbReference>
<evidence type="ECO:0000256" key="12">
    <source>
        <dbReference type="SAM" id="MobiDB-lite"/>
    </source>
</evidence>
<evidence type="ECO:0000256" key="5">
    <source>
        <dbReference type="ARBA" id="ARBA00022430"/>
    </source>
</evidence>
<dbReference type="Proteomes" id="UP000318538">
    <property type="component" value="Chromosome"/>
</dbReference>
<evidence type="ECO:0000256" key="1">
    <source>
        <dbReference type="ARBA" id="ARBA00004689"/>
    </source>
</evidence>
<dbReference type="InterPro" id="IPR002034">
    <property type="entry name" value="AIPM/Hcit_synth_CS"/>
</dbReference>
<name>A0A517N5Y2_9BACT</name>
<dbReference type="PROSITE" id="PS50991">
    <property type="entry name" value="PYR_CT"/>
    <property type="match status" value="1"/>
</dbReference>
<keyword evidence="8 11" id="KW-0479">Metal-binding</keyword>
<dbReference type="EMBL" id="CP036525">
    <property type="protein sequence ID" value="QDT02550.1"/>
    <property type="molecule type" value="Genomic_DNA"/>
</dbReference>
<comment type="cofactor">
    <cofactor evidence="11">
        <name>Mn(2+)</name>
        <dbReference type="ChEBI" id="CHEBI:29035"/>
    </cofactor>
</comment>
<keyword evidence="9 11" id="KW-0464">Manganese</keyword>
<dbReference type="GO" id="GO:0030145">
    <property type="term" value="F:manganese ion binding"/>
    <property type="evidence" value="ECO:0007669"/>
    <property type="project" value="UniProtKB-UniRule"/>
</dbReference>
<comment type="similarity">
    <text evidence="2 11">Belongs to the alpha-IPM synthase/homocitrate synthase family. LeuA type 1 subfamily.</text>
</comment>
<evidence type="ECO:0000256" key="10">
    <source>
        <dbReference type="ARBA" id="ARBA00023304"/>
    </source>
</evidence>
<dbReference type="UniPathway" id="UPA00048">
    <property type="reaction ID" value="UER00070"/>
</dbReference>
<dbReference type="InterPro" id="IPR036230">
    <property type="entry name" value="LeuA_allosteric_dom_sf"/>
</dbReference>
<dbReference type="PROSITE" id="PS00815">
    <property type="entry name" value="AIPM_HOMOCIT_SYNTH_1"/>
    <property type="match status" value="1"/>
</dbReference>
<dbReference type="NCBIfam" id="TIGR00973">
    <property type="entry name" value="leuA_bact"/>
    <property type="match status" value="1"/>
</dbReference>
<dbReference type="InterPro" id="IPR013785">
    <property type="entry name" value="Aldolase_TIM"/>
</dbReference>
<evidence type="ECO:0000259" key="13">
    <source>
        <dbReference type="PROSITE" id="PS50991"/>
    </source>
</evidence>
<dbReference type="InterPro" id="IPR013709">
    <property type="entry name" value="2-isopropylmalate_synth_dimer"/>
</dbReference>
<evidence type="ECO:0000256" key="11">
    <source>
        <dbReference type="HAMAP-Rule" id="MF_01025"/>
    </source>
</evidence>
<dbReference type="Gene3D" id="3.20.20.70">
    <property type="entry name" value="Aldolase class I"/>
    <property type="match status" value="1"/>
</dbReference>
<comment type="pathway">
    <text evidence="1 11">Amino-acid biosynthesis; L-leucine biosynthesis; L-leucine from 3-methyl-2-oxobutanoate: step 1/4.</text>
</comment>
<dbReference type="KEGG" id="rlc:K227x_09280"/>
<dbReference type="PANTHER" id="PTHR10277:SF9">
    <property type="entry name" value="2-ISOPROPYLMALATE SYNTHASE 1, CHLOROPLASTIC-RELATED"/>
    <property type="match status" value="1"/>
</dbReference>
<feature type="compositionally biased region" description="Polar residues" evidence="12">
    <location>
        <begin position="1"/>
        <end position="13"/>
    </location>
</feature>
<evidence type="ECO:0000256" key="6">
    <source>
        <dbReference type="ARBA" id="ARBA00022605"/>
    </source>
</evidence>
<dbReference type="PANTHER" id="PTHR10277">
    <property type="entry name" value="HOMOCITRATE SYNTHASE-RELATED"/>
    <property type="match status" value="1"/>
</dbReference>
<feature type="region of interest" description="Disordered" evidence="12">
    <location>
        <begin position="1"/>
        <end position="24"/>
    </location>
</feature>
<dbReference type="EC" id="2.3.3.13" evidence="3 11"/>
<sequence length="534" mass="57600">MSQPTTETGSTPAPQGDASATDASEARMIRIFDTTLRDGEQSPGASMNLAEKLEVAQLLEAMGVDIIEAGFPIASPGDFEAVQKIASAIHHSTICGLARCADKDIDAAWEAVKGARQSRIHVFLATSAIHREFKLRMSTDEIVERAVAGVKRAKGYCDDVEFSPEDACRTEHDFLCRVVEAAIDAGATTVNIPDTVGYATPTEIYERFTMLRNRVPNIDKAVLSTHCHDDLGMAVANSLSAVAAGAGQIECTINGIGERAGNAALEEVVMAMKTRQDYFHCTTRIDSTRLVPASRLVSKTTGIQVQRNKAIVGRNAFAHESGIHQDGMLKERSTYEIMSPEDVGFAKTDLVLGKHSGRAALADRAKMLGFTLTAEQLNTVFTEFKTLADKKKEIYDGDIVALVQHQISGSVDAQWTLVNYVVTSGKGRGPVVELTLRNGDEESTEKIEQGDGPIDAAFWAVEKITGVEVVCKDYRVRSATLGRDAIGEVNLEVEHKGRSYRGVGVSTDTVESTILAMLNAVNRIIADSPKPAQA</sequence>
<dbReference type="GO" id="GO:0003852">
    <property type="term" value="F:2-isopropylmalate synthase activity"/>
    <property type="evidence" value="ECO:0007669"/>
    <property type="project" value="UniProtKB-UniRule"/>
</dbReference>
<keyword evidence="15" id="KW-1185">Reference proteome</keyword>
<dbReference type="InterPro" id="IPR054691">
    <property type="entry name" value="LeuA/HCS_post-cat"/>
</dbReference>
<evidence type="ECO:0000256" key="9">
    <source>
        <dbReference type="ARBA" id="ARBA00023211"/>
    </source>
</evidence>
<feature type="binding site" evidence="11">
    <location>
        <position position="226"/>
    </location>
    <ligand>
        <name>Mn(2+)</name>
        <dbReference type="ChEBI" id="CHEBI:29035"/>
    </ligand>
</feature>
<dbReference type="FunFam" id="3.20.20.70:FF:000010">
    <property type="entry name" value="2-isopropylmalate synthase"/>
    <property type="match status" value="1"/>
</dbReference>
<evidence type="ECO:0000256" key="2">
    <source>
        <dbReference type="ARBA" id="ARBA00009396"/>
    </source>
</evidence>
<feature type="region of interest" description="Regulatory domain" evidence="11">
    <location>
        <begin position="416"/>
        <end position="534"/>
    </location>
</feature>
<dbReference type="GO" id="GO:0003985">
    <property type="term" value="F:acetyl-CoA C-acetyltransferase activity"/>
    <property type="evidence" value="ECO:0007669"/>
    <property type="project" value="UniProtKB-UniRule"/>
</dbReference>
<dbReference type="GO" id="GO:0009098">
    <property type="term" value="P:L-leucine biosynthetic process"/>
    <property type="evidence" value="ECO:0007669"/>
    <property type="project" value="UniProtKB-UniRule"/>
</dbReference>
<dbReference type="InterPro" id="IPR050073">
    <property type="entry name" value="2-IPM_HCS-like"/>
</dbReference>
<evidence type="ECO:0000313" key="14">
    <source>
        <dbReference type="EMBL" id="QDT02550.1"/>
    </source>
</evidence>
<evidence type="ECO:0000256" key="3">
    <source>
        <dbReference type="ARBA" id="ARBA00012973"/>
    </source>
</evidence>
<dbReference type="CDD" id="cd07940">
    <property type="entry name" value="DRE_TIM_IPMS"/>
    <property type="match status" value="1"/>
</dbReference>
<keyword evidence="6 11" id="KW-0028">Amino-acid biosynthesis</keyword>
<comment type="catalytic activity">
    <reaction evidence="11">
        <text>3-methyl-2-oxobutanoate + acetyl-CoA + H2O = (2S)-2-isopropylmalate + CoA + H(+)</text>
        <dbReference type="Rhea" id="RHEA:21524"/>
        <dbReference type="ChEBI" id="CHEBI:1178"/>
        <dbReference type="ChEBI" id="CHEBI:11851"/>
        <dbReference type="ChEBI" id="CHEBI:15377"/>
        <dbReference type="ChEBI" id="CHEBI:15378"/>
        <dbReference type="ChEBI" id="CHEBI:57287"/>
        <dbReference type="ChEBI" id="CHEBI:57288"/>
        <dbReference type="EC" id="2.3.3.13"/>
    </reaction>
</comment>
<reference evidence="14 15" key="1">
    <citation type="submission" date="2019-02" db="EMBL/GenBank/DDBJ databases">
        <title>Deep-cultivation of Planctomycetes and their phenomic and genomic characterization uncovers novel biology.</title>
        <authorList>
            <person name="Wiegand S."/>
            <person name="Jogler M."/>
            <person name="Boedeker C."/>
            <person name="Pinto D."/>
            <person name="Vollmers J."/>
            <person name="Rivas-Marin E."/>
            <person name="Kohn T."/>
            <person name="Peeters S.H."/>
            <person name="Heuer A."/>
            <person name="Rast P."/>
            <person name="Oberbeckmann S."/>
            <person name="Bunk B."/>
            <person name="Jeske O."/>
            <person name="Meyerdierks A."/>
            <person name="Storesund J.E."/>
            <person name="Kallscheuer N."/>
            <person name="Luecker S."/>
            <person name="Lage O.M."/>
            <person name="Pohl T."/>
            <person name="Merkel B.J."/>
            <person name="Hornburger P."/>
            <person name="Mueller R.-W."/>
            <person name="Bruemmer F."/>
            <person name="Labrenz M."/>
            <person name="Spormann A.M."/>
            <person name="Op den Camp H."/>
            <person name="Overmann J."/>
            <person name="Amann R."/>
            <person name="Jetten M.S.M."/>
            <person name="Mascher T."/>
            <person name="Medema M.H."/>
            <person name="Devos D.P."/>
            <person name="Kaster A.-K."/>
            <person name="Ovreas L."/>
            <person name="Rohde M."/>
            <person name="Galperin M.Y."/>
            <person name="Jogler C."/>
        </authorList>
    </citation>
    <scope>NUCLEOTIDE SEQUENCE [LARGE SCALE GENOMIC DNA]</scope>
    <source>
        <strain evidence="14 15">K22_7</strain>
    </source>
</reference>
<gene>
    <name evidence="14" type="primary">leuA_1</name>
    <name evidence="11" type="synonym">leuA</name>
    <name evidence="14" type="ORF">K227x_09280</name>
</gene>
<feature type="binding site" evidence="11">
    <location>
        <position position="228"/>
    </location>
    <ligand>
        <name>Mn(2+)</name>
        <dbReference type="ChEBI" id="CHEBI:29035"/>
    </ligand>
</feature>
<dbReference type="FunFam" id="1.10.238.260:FF:000001">
    <property type="entry name" value="2-isopropylmalate synthase"/>
    <property type="match status" value="1"/>
</dbReference>
<feature type="domain" description="Pyruvate carboxyltransferase" evidence="13">
    <location>
        <begin position="29"/>
        <end position="291"/>
    </location>
</feature>
<keyword evidence="7 11" id="KW-0808">Transferase</keyword>
<feature type="binding site" evidence="11">
    <location>
        <position position="262"/>
    </location>
    <ligand>
        <name>Mn(2+)</name>
        <dbReference type="ChEBI" id="CHEBI:29035"/>
    </ligand>
</feature>
<dbReference type="Pfam" id="PF22617">
    <property type="entry name" value="HCS_D2"/>
    <property type="match status" value="1"/>
</dbReference>